<name>A0A8S2XK12_9BILA</name>
<dbReference type="Proteomes" id="UP000676336">
    <property type="component" value="Unassembled WGS sequence"/>
</dbReference>
<accession>A0A8S2XK12</accession>
<organism evidence="2 3">
    <name type="scientific">Rotaria magnacalcarata</name>
    <dbReference type="NCBI Taxonomy" id="392030"/>
    <lineage>
        <taxon>Eukaryota</taxon>
        <taxon>Metazoa</taxon>
        <taxon>Spiralia</taxon>
        <taxon>Gnathifera</taxon>
        <taxon>Rotifera</taxon>
        <taxon>Eurotatoria</taxon>
        <taxon>Bdelloidea</taxon>
        <taxon>Philodinida</taxon>
        <taxon>Philodinidae</taxon>
        <taxon>Rotaria</taxon>
    </lineage>
</organism>
<evidence type="ECO:0000313" key="1">
    <source>
        <dbReference type="EMBL" id="CAF4500435.1"/>
    </source>
</evidence>
<dbReference type="SUPFAM" id="SSF101690">
    <property type="entry name" value="PAZ domain"/>
    <property type="match status" value="1"/>
</dbReference>
<comment type="caution">
    <text evidence="2">The sequence shown here is derived from an EMBL/GenBank/DDBJ whole genome shotgun (WGS) entry which is preliminary data.</text>
</comment>
<dbReference type="EMBL" id="CAJOBI010081538">
    <property type="protein sequence ID" value="CAF4500435.1"/>
    <property type="molecule type" value="Genomic_DNA"/>
</dbReference>
<proteinExistence type="predicted"/>
<reference evidence="2" key="1">
    <citation type="submission" date="2021-02" db="EMBL/GenBank/DDBJ databases">
        <authorList>
            <person name="Nowell W R."/>
        </authorList>
    </citation>
    <scope>NUCLEOTIDE SEQUENCE</scope>
</reference>
<dbReference type="EMBL" id="CAJOBJ010081356">
    <property type="protein sequence ID" value="CAF4502616.1"/>
    <property type="molecule type" value="Genomic_DNA"/>
</dbReference>
<gene>
    <name evidence="2" type="ORF">GIL414_LOCUS34791</name>
    <name evidence="1" type="ORF">SMN809_LOCUS34888</name>
</gene>
<dbReference type="AlphaFoldDB" id="A0A8S2XK12"/>
<sequence>PPNKTQFHYLPMECCTIQAWQRSMKPLTTDQRARVY</sequence>
<dbReference type="Proteomes" id="UP000681720">
    <property type="component" value="Unassembled WGS sequence"/>
</dbReference>
<evidence type="ECO:0000313" key="2">
    <source>
        <dbReference type="EMBL" id="CAF4502616.1"/>
    </source>
</evidence>
<dbReference type="InterPro" id="IPR036085">
    <property type="entry name" value="PAZ_dom_sf"/>
</dbReference>
<feature type="non-terminal residue" evidence="2">
    <location>
        <position position="1"/>
    </location>
</feature>
<evidence type="ECO:0000313" key="3">
    <source>
        <dbReference type="Proteomes" id="UP000681720"/>
    </source>
</evidence>
<protein>
    <submittedName>
        <fullName evidence="2">Uncharacterized protein</fullName>
    </submittedName>
</protein>